<feature type="transmembrane region" description="Helical" evidence="6">
    <location>
        <begin position="172"/>
        <end position="192"/>
    </location>
</feature>
<dbReference type="GO" id="GO:0022857">
    <property type="term" value="F:transmembrane transporter activity"/>
    <property type="evidence" value="ECO:0007669"/>
    <property type="project" value="InterPro"/>
</dbReference>
<sequence>MQSLRRRLLGGLDGNAYYSIIMEPLWAVFGGMIFFYQPLYMKHLNVTEVQMGFLNSLAAALAVITSFVAGPITDRFGRKRTTLVFDLVCWSMTMFVWAISQNYWYFLLAVILNSFNKISYISWTCLSIEDTPEDKRVYFFSLIMIINLASGIFAPLAGVLVEKIGVVDAMRIIYGLGCISMTTMFLIRNKYVKETEIGKRMMKEHSEFSVKDKIRDYKEAIVYFYKSKVTLLMFFILLIGQLQMSFLYFQSVYLKDVIGIKESLTSMVPGISAVVNLIVYFVFMDKLRIIGDKKSLFYGLAFNTIGVLLLILVRPREYLLLFISIVFMAAGNLITIVFRETIWNNVIGERERAKIFSAASAFIALISIPAGYVSGYMYNLNPIFPFYASLILYIVAVLLSMRVNRIYKNNIEEAGI</sequence>
<reference evidence="9" key="1">
    <citation type="submission" date="2016-11" db="EMBL/GenBank/DDBJ databases">
        <authorList>
            <person name="Varghese N."/>
            <person name="Submissions S."/>
        </authorList>
    </citation>
    <scope>NUCLEOTIDE SEQUENCE [LARGE SCALE GENOMIC DNA]</scope>
    <source>
        <strain evidence="9">DSM 10124</strain>
    </source>
</reference>
<feature type="transmembrane region" description="Helical" evidence="6">
    <location>
        <begin position="105"/>
        <end position="126"/>
    </location>
</feature>
<dbReference type="Gene3D" id="1.20.1250.20">
    <property type="entry name" value="MFS general substrate transporter like domains"/>
    <property type="match status" value="1"/>
</dbReference>
<evidence type="ECO:0000256" key="4">
    <source>
        <dbReference type="ARBA" id="ARBA00022989"/>
    </source>
</evidence>
<evidence type="ECO:0000256" key="1">
    <source>
        <dbReference type="ARBA" id="ARBA00004651"/>
    </source>
</evidence>
<feature type="transmembrane region" description="Helical" evidence="6">
    <location>
        <begin position="49"/>
        <end position="69"/>
    </location>
</feature>
<keyword evidence="2" id="KW-0813">Transport</keyword>
<keyword evidence="3 6" id="KW-0812">Transmembrane</keyword>
<feature type="transmembrane region" description="Helical" evidence="6">
    <location>
        <begin position="384"/>
        <end position="401"/>
    </location>
</feature>
<protein>
    <submittedName>
        <fullName evidence="8">Predicted arabinose efflux permease, MFS family</fullName>
    </submittedName>
</protein>
<evidence type="ECO:0000259" key="7">
    <source>
        <dbReference type="PROSITE" id="PS50850"/>
    </source>
</evidence>
<feature type="transmembrane region" description="Helical" evidence="6">
    <location>
        <begin position="138"/>
        <end position="160"/>
    </location>
</feature>
<comment type="subcellular location">
    <subcellularLocation>
        <location evidence="1">Cell membrane</location>
        <topology evidence="1">Multi-pass membrane protein</topology>
    </subcellularLocation>
</comment>
<dbReference type="InterPro" id="IPR020846">
    <property type="entry name" value="MFS_dom"/>
</dbReference>
<dbReference type="AlphaFoldDB" id="A0A1M4T380"/>
<evidence type="ECO:0000256" key="6">
    <source>
        <dbReference type="SAM" id="Phobius"/>
    </source>
</evidence>
<evidence type="ECO:0000313" key="9">
    <source>
        <dbReference type="Proteomes" id="UP000184423"/>
    </source>
</evidence>
<dbReference type="Proteomes" id="UP000184423">
    <property type="component" value="Unassembled WGS sequence"/>
</dbReference>
<dbReference type="EMBL" id="FQVG01000003">
    <property type="protein sequence ID" value="SHE38919.1"/>
    <property type="molecule type" value="Genomic_DNA"/>
</dbReference>
<feature type="transmembrane region" description="Helical" evidence="6">
    <location>
        <begin position="319"/>
        <end position="338"/>
    </location>
</feature>
<keyword evidence="5 6" id="KW-0472">Membrane</keyword>
<dbReference type="InterPro" id="IPR036259">
    <property type="entry name" value="MFS_trans_sf"/>
</dbReference>
<feature type="transmembrane region" description="Helical" evidence="6">
    <location>
        <begin position="295"/>
        <end position="313"/>
    </location>
</feature>
<feature type="transmembrane region" description="Helical" evidence="6">
    <location>
        <begin position="16"/>
        <end position="37"/>
    </location>
</feature>
<dbReference type="PANTHER" id="PTHR23518:SF2">
    <property type="entry name" value="MAJOR FACILITATOR SUPERFAMILY TRANSPORTER"/>
    <property type="match status" value="1"/>
</dbReference>
<feature type="domain" description="Major facilitator superfamily (MFS) profile" evidence="7">
    <location>
        <begin position="1"/>
        <end position="408"/>
    </location>
</feature>
<evidence type="ECO:0000313" key="8">
    <source>
        <dbReference type="EMBL" id="SHE38919.1"/>
    </source>
</evidence>
<dbReference type="PANTHER" id="PTHR23518">
    <property type="entry name" value="C-METHYLTRANSFERASE"/>
    <property type="match status" value="1"/>
</dbReference>
<dbReference type="GO" id="GO:0005886">
    <property type="term" value="C:plasma membrane"/>
    <property type="evidence" value="ECO:0007669"/>
    <property type="project" value="UniProtKB-SubCell"/>
</dbReference>
<keyword evidence="9" id="KW-1185">Reference proteome</keyword>
<evidence type="ECO:0000256" key="3">
    <source>
        <dbReference type="ARBA" id="ARBA00022692"/>
    </source>
</evidence>
<dbReference type="PROSITE" id="PS50850">
    <property type="entry name" value="MFS"/>
    <property type="match status" value="1"/>
</dbReference>
<keyword evidence="4 6" id="KW-1133">Transmembrane helix</keyword>
<feature type="transmembrane region" description="Helical" evidence="6">
    <location>
        <begin position="359"/>
        <end position="378"/>
    </location>
</feature>
<feature type="transmembrane region" description="Helical" evidence="6">
    <location>
        <begin position="229"/>
        <end position="249"/>
    </location>
</feature>
<dbReference type="InterPro" id="IPR011701">
    <property type="entry name" value="MFS"/>
</dbReference>
<evidence type="ECO:0000256" key="5">
    <source>
        <dbReference type="ARBA" id="ARBA00023136"/>
    </source>
</evidence>
<accession>A0A1M4T380</accession>
<feature type="transmembrane region" description="Helical" evidence="6">
    <location>
        <begin position="81"/>
        <end position="99"/>
    </location>
</feature>
<dbReference type="RefSeq" id="WP_073247707.1">
    <property type="nucleotide sequence ID" value="NZ_FQVG01000003.1"/>
</dbReference>
<organism evidence="8 9">
    <name type="scientific">Caloramator proteoclasticus DSM 10124</name>
    <dbReference type="NCBI Taxonomy" id="1121262"/>
    <lineage>
        <taxon>Bacteria</taxon>
        <taxon>Bacillati</taxon>
        <taxon>Bacillota</taxon>
        <taxon>Clostridia</taxon>
        <taxon>Eubacteriales</taxon>
        <taxon>Clostridiaceae</taxon>
        <taxon>Caloramator</taxon>
    </lineage>
</organism>
<dbReference type="Pfam" id="PF07690">
    <property type="entry name" value="MFS_1"/>
    <property type="match status" value="1"/>
</dbReference>
<feature type="transmembrane region" description="Helical" evidence="6">
    <location>
        <begin position="264"/>
        <end position="283"/>
    </location>
</feature>
<gene>
    <name evidence="8" type="ORF">SAMN02746091_00299</name>
</gene>
<dbReference type="SUPFAM" id="SSF103473">
    <property type="entry name" value="MFS general substrate transporter"/>
    <property type="match status" value="1"/>
</dbReference>
<name>A0A1M4T380_9CLOT</name>
<proteinExistence type="predicted"/>
<evidence type="ECO:0000256" key="2">
    <source>
        <dbReference type="ARBA" id="ARBA00022448"/>
    </source>
</evidence>